<dbReference type="AlphaFoldDB" id="A0AAT9FHD1"/>
<feature type="transmembrane region" description="Helical" evidence="1">
    <location>
        <begin position="7"/>
        <end position="26"/>
    </location>
</feature>
<keyword evidence="1" id="KW-0812">Transmembrane</keyword>
<proteinExistence type="predicted"/>
<evidence type="ECO:0000256" key="1">
    <source>
        <dbReference type="SAM" id="Phobius"/>
    </source>
</evidence>
<accession>A0AAT9FHD1</accession>
<feature type="transmembrane region" description="Helical" evidence="1">
    <location>
        <begin position="38"/>
        <end position="58"/>
    </location>
</feature>
<sequence length="87" mass="9510">MTQDAKIIASSIIVGMATIGVSITSLDMHNDNIEFPVIVGLVGSVMLVQAWTGGSVISHIKEFFGWAKDYDNLENRVVEPDTDEDKK</sequence>
<keyword evidence="1" id="KW-1133">Transmembrane helix</keyword>
<dbReference type="KEGG" id="osu:NT6N_04260"/>
<organism evidence="2">
    <name type="scientific">Oceaniferula spumae</name>
    <dbReference type="NCBI Taxonomy" id="2979115"/>
    <lineage>
        <taxon>Bacteria</taxon>
        <taxon>Pseudomonadati</taxon>
        <taxon>Verrucomicrobiota</taxon>
        <taxon>Verrucomicrobiia</taxon>
        <taxon>Verrucomicrobiales</taxon>
        <taxon>Verrucomicrobiaceae</taxon>
        <taxon>Oceaniferula</taxon>
    </lineage>
</organism>
<keyword evidence="1" id="KW-0472">Membrane</keyword>
<evidence type="ECO:0000313" key="2">
    <source>
        <dbReference type="EMBL" id="BDS05386.1"/>
    </source>
</evidence>
<gene>
    <name evidence="2" type="ORF">NT6N_04260</name>
</gene>
<protein>
    <submittedName>
        <fullName evidence="2">Uncharacterized protein</fullName>
    </submittedName>
</protein>
<name>A0AAT9FHD1_9BACT</name>
<dbReference type="EMBL" id="AP026866">
    <property type="protein sequence ID" value="BDS05386.1"/>
    <property type="molecule type" value="Genomic_DNA"/>
</dbReference>
<reference evidence="2" key="1">
    <citation type="submission" date="2024-07" db="EMBL/GenBank/DDBJ databases">
        <title>Complete genome sequence of Verrucomicrobiaceae bacterium NT6N.</title>
        <authorList>
            <person name="Huang C."/>
            <person name="Takami H."/>
            <person name="Hamasaki K."/>
        </authorList>
    </citation>
    <scope>NUCLEOTIDE SEQUENCE</scope>
    <source>
        <strain evidence="2">NT6N</strain>
    </source>
</reference>